<sequence>MSRLEDAFNWSVSQIARAFEMDRRTVTKRLMDAGVIPSGEKRGHPVYRLKDAGFALWGVSKSASDGAVNDPDDFEPNDRKAWYQSENERVKLEKEMRLLVPIEEVHREMSSLAKALDNYLETLPDLLERDAGLPPEAIQQVESITDQLRDQMFQAIIADEPEDE</sequence>
<dbReference type="InterPro" id="IPR009901">
    <property type="entry name" value="Phage_VT1-Sakai_H0025"/>
</dbReference>
<organism evidence="1 2">
    <name type="scientific">Marinospirillum celere</name>
    <dbReference type="NCBI Taxonomy" id="1122252"/>
    <lineage>
        <taxon>Bacteria</taxon>
        <taxon>Pseudomonadati</taxon>
        <taxon>Pseudomonadota</taxon>
        <taxon>Gammaproteobacteria</taxon>
        <taxon>Oceanospirillales</taxon>
        <taxon>Oceanospirillaceae</taxon>
        <taxon>Marinospirillum</taxon>
    </lineage>
</organism>
<dbReference type="EMBL" id="FOLH01000001">
    <property type="protein sequence ID" value="SFB80583.1"/>
    <property type="molecule type" value="Genomic_DNA"/>
</dbReference>
<dbReference type="AlphaFoldDB" id="A0A1I1E6N7"/>
<dbReference type="Proteomes" id="UP000199058">
    <property type="component" value="Unassembled WGS sequence"/>
</dbReference>
<keyword evidence="2" id="KW-1185">Reference proteome</keyword>
<protein>
    <recommendedName>
        <fullName evidence="3">Phage DNA packaging protein, Nu1 subunit of terminase</fullName>
    </recommendedName>
</protein>
<evidence type="ECO:0000313" key="2">
    <source>
        <dbReference type="Proteomes" id="UP000199058"/>
    </source>
</evidence>
<gene>
    <name evidence="1" type="ORF">SAMN05660443_0241</name>
</gene>
<dbReference type="STRING" id="1122252.SAMN05660443_0241"/>
<evidence type="ECO:0000313" key="1">
    <source>
        <dbReference type="EMBL" id="SFB80583.1"/>
    </source>
</evidence>
<proteinExistence type="predicted"/>
<evidence type="ECO:0008006" key="3">
    <source>
        <dbReference type="Google" id="ProtNLM"/>
    </source>
</evidence>
<reference evidence="1 2" key="1">
    <citation type="submission" date="2016-10" db="EMBL/GenBank/DDBJ databases">
        <authorList>
            <person name="de Groot N.N."/>
        </authorList>
    </citation>
    <scope>NUCLEOTIDE SEQUENCE [LARGE SCALE GENOMIC DNA]</scope>
    <source>
        <strain evidence="1 2">DSM 18438</strain>
    </source>
</reference>
<name>A0A1I1E6N7_9GAMM</name>
<accession>A0A1I1E6N7</accession>
<dbReference type="Pfam" id="PF07278">
    <property type="entry name" value="DUF1441"/>
    <property type="match status" value="1"/>
</dbReference>